<reference evidence="8" key="2">
    <citation type="submission" date="2020-10" db="EMBL/GenBank/DDBJ databases">
        <authorList>
            <person name="Cooper E.A."/>
            <person name="Brenton Z.W."/>
            <person name="Flinn B.S."/>
            <person name="Jenkins J."/>
            <person name="Shu S."/>
            <person name="Flowers D."/>
            <person name="Luo F."/>
            <person name="Wang Y."/>
            <person name="Xia P."/>
            <person name="Barry K."/>
            <person name="Daum C."/>
            <person name="Lipzen A."/>
            <person name="Yoshinaga Y."/>
            <person name="Schmutz J."/>
            <person name="Saski C."/>
            <person name="Vermerris W."/>
            <person name="Kresovich S."/>
        </authorList>
    </citation>
    <scope>NUCLEOTIDE SEQUENCE</scope>
</reference>
<dbReference type="PROSITE" id="PS00108">
    <property type="entry name" value="PROTEIN_KINASE_ST"/>
    <property type="match status" value="1"/>
</dbReference>
<dbReference type="CDD" id="cd06606">
    <property type="entry name" value="STKc_MAPKKK"/>
    <property type="match status" value="1"/>
</dbReference>
<reference evidence="8" key="1">
    <citation type="journal article" date="2019" name="BMC Genomics">
        <title>A new reference genome for Sorghum bicolor reveals high levels of sequence similarity between sweet and grain genotypes: implications for the genetics of sugar metabolism.</title>
        <authorList>
            <person name="Cooper E.A."/>
            <person name="Brenton Z.W."/>
            <person name="Flinn B.S."/>
            <person name="Jenkins J."/>
            <person name="Shu S."/>
            <person name="Flowers D."/>
            <person name="Luo F."/>
            <person name="Wang Y."/>
            <person name="Xia P."/>
            <person name="Barry K."/>
            <person name="Daum C."/>
            <person name="Lipzen A."/>
            <person name="Yoshinaga Y."/>
            <person name="Schmutz J."/>
            <person name="Saski C."/>
            <person name="Vermerris W."/>
            <person name="Kresovich S."/>
        </authorList>
    </citation>
    <scope>NUCLEOTIDE SEQUENCE</scope>
</reference>
<feature type="compositionally biased region" description="Acidic residues" evidence="6">
    <location>
        <begin position="394"/>
        <end position="408"/>
    </location>
</feature>
<evidence type="ECO:0000256" key="6">
    <source>
        <dbReference type="SAM" id="MobiDB-lite"/>
    </source>
</evidence>
<feature type="region of interest" description="Disordered" evidence="6">
    <location>
        <begin position="394"/>
        <end position="413"/>
    </location>
</feature>
<dbReference type="InterPro" id="IPR017441">
    <property type="entry name" value="Protein_kinase_ATP_BS"/>
</dbReference>
<dbReference type="InterPro" id="IPR052751">
    <property type="entry name" value="Plant_MAPKKK"/>
</dbReference>
<evidence type="ECO:0000256" key="3">
    <source>
        <dbReference type="ARBA" id="ARBA00022777"/>
    </source>
</evidence>
<dbReference type="PANTHER" id="PTHR48011:SF1">
    <property type="entry name" value="NPK1-RELATED PROTEIN KINASE-LIKE PROTEIN"/>
    <property type="match status" value="1"/>
</dbReference>
<dbReference type="GO" id="GO:0004672">
    <property type="term" value="F:protein kinase activity"/>
    <property type="evidence" value="ECO:0007669"/>
    <property type="project" value="InterPro"/>
</dbReference>
<dbReference type="Gene3D" id="1.10.510.10">
    <property type="entry name" value="Transferase(Phosphotransferase) domain 1"/>
    <property type="match status" value="1"/>
</dbReference>
<dbReference type="AlphaFoldDB" id="A0A921UQ06"/>
<comment type="caution">
    <text evidence="8">The sequence shown here is derived from an EMBL/GenBank/DDBJ whole genome shotgun (WGS) entry which is preliminary data.</text>
</comment>
<evidence type="ECO:0000259" key="7">
    <source>
        <dbReference type="PROSITE" id="PS50011"/>
    </source>
</evidence>
<dbReference type="SMART" id="SM00220">
    <property type="entry name" value="S_TKc"/>
    <property type="match status" value="1"/>
</dbReference>
<dbReference type="PROSITE" id="PS00107">
    <property type="entry name" value="PROTEIN_KINASE_ATP"/>
    <property type="match status" value="1"/>
</dbReference>
<dbReference type="InterPro" id="IPR000719">
    <property type="entry name" value="Prot_kinase_dom"/>
</dbReference>
<evidence type="ECO:0000256" key="5">
    <source>
        <dbReference type="PROSITE-ProRule" id="PRU10141"/>
    </source>
</evidence>
<name>A0A921UQ06_SORBI</name>
<dbReference type="PANTHER" id="PTHR48011">
    <property type="entry name" value="CCR4-NOT TRANSCRIPTIONAL COMPLEX SUBUNIT CAF120-RELATED"/>
    <property type="match status" value="1"/>
</dbReference>
<protein>
    <recommendedName>
        <fullName evidence="7">Protein kinase domain-containing protein</fullName>
    </recommendedName>
</protein>
<feature type="binding site" evidence="5">
    <location>
        <position position="134"/>
    </location>
    <ligand>
        <name>ATP</name>
        <dbReference type="ChEBI" id="CHEBI:30616"/>
    </ligand>
</feature>
<dbReference type="FunFam" id="1.10.510.10:FF:000466">
    <property type="entry name" value="MAP kinase kinase kinase18"/>
    <property type="match status" value="1"/>
</dbReference>
<evidence type="ECO:0000256" key="2">
    <source>
        <dbReference type="ARBA" id="ARBA00022741"/>
    </source>
</evidence>
<feature type="region of interest" description="Disordered" evidence="6">
    <location>
        <begin position="45"/>
        <end position="75"/>
    </location>
</feature>
<keyword evidence="2 5" id="KW-0547">Nucleotide-binding</keyword>
<evidence type="ECO:0000313" key="8">
    <source>
        <dbReference type="EMBL" id="KAG0539065.1"/>
    </source>
</evidence>
<dbReference type="SUPFAM" id="SSF56112">
    <property type="entry name" value="Protein kinase-like (PK-like)"/>
    <property type="match status" value="1"/>
</dbReference>
<evidence type="ECO:0000256" key="1">
    <source>
        <dbReference type="ARBA" id="ARBA00022679"/>
    </source>
</evidence>
<keyword evidence="4 5" id="KW-0067">ATP-binding</keyword>
<feature type="compositionally biased region" description="Polar residues" evidence="6">
    <location>
        <begin position="53"/>
        <end position="63"/>
    </location>
</feature>
<dbReference type="GO" id="GO:0005524">
    <property type="term" value="F:ATP binding"/>
    <property type="evidence" value="ECO:0007669"/>
    <property type="project" value="UniProtKB-UniRule"/>
</dbReference>
<dbReference type="PROSITE" id="PS50011">
    <property type="entry name" value="PROTEIN_KINASE_DOM"/>
    <property type="match status" value="1"/>
</dbReference>
<evidence type="ECO:0000256" key="4">
    <source>
        <dbReference type="ARBA" id="ARBA00022840"/>
    </source>
</evidence>
<dbReference type="EMBL" id="CM027682">
    <property type="protein sequence ID" value="KAG0539065.1"/>
    <property type="molecule type" value="Genomic_DNA"/>
</dbReference>
<dbReference type="InterPro" id="IPR008271">
    <property type="entry name" value="Ser/Thr_kinase_AS"/>
</dbReference>
<dbReference type="Proteomes" id="UP000807115">
    <property type="component" value="Chromosome 3"/>
</dbReference>
<sequence>MEPCTDGRHSTTQQPSFGCVFFRSRPRHGIGPSVLYIRRALHFKQASGKSHKTQNSAEASQPIRTNERRRENRRRKQIQLKQSVSAMAAAAAAAATAVISGGRWTRVRTLGRGASGAVVSLAADDASGALFAVKSAPAGTAAAEHLRREGSILSALRSPHVVPCLGLRAGADGSCQLLLEFAPGGSLADVAARGLGDERAIAAYAADVARGLAYLHARNVVHGDVKARNVVVGADGRAKLADFGCARAVGGSGSGAASARPTIIGGTPAFMAPEVARGEEQGPAADVWALGCTVVEIATGRAPWSGVVDDSLPAAVHRIGYTDAVPEVPSWMSAEARDFLTRCCFARNPRDRCTAAQLLEHPFLAGCGGVKAAAAAAAEWVSPKSTLDAALFWESDDSDDDSDDEGDVSESPAQRIKALACPGSALPDWDSEEGDWIEVLDEQCEAKATNLVPTNKDVASEDECQLLQSEVLETEVVDFIDADAEGDDPECSVAVGLPSAAPSVELQEEQRTVLLTDACHSHHNIEMSKSFLLQNCPLFVPSCVLPLFHSAKMIIRFTLVHREILELPNLCDATIPETLF</sequence>
<organism evidence="8 9">
    <name type="scientific">Sorghum bicolor</name>
    <name type="common">Sorghum</name>
    <name type="synonym">Sorghum vulgare</name>
    <dbReference type="NCBI Taxonomy" id="4558"/>
    <lineage>
        <taxon>Eukaryota</taxon>
        <taxon>Viridiplantae</taxon>
        <taxon>Streptophyta</taxon>
        <taxon>Embryophyta</taxon>
        <taxon>Tracheophyta</taxon>
        <taxon>Spermatophyta</taxon>
        <taxon>Magnoliopsida</taxon>
        <taxon>Liliopsida</taxon>
        <taxon>Poales</taxon>
        <taxon>Poaceae</taxon>
        <taxon>PACMAD clade</taxon>
        <taxon>Panicoideae</taxon>
        <taxon>Andropogonodae</taxon>
        <taxon>Andropogoneae</taxon>
        <taxon>Sorghinae</taxon>
        <taxon>Sorghum</taxon>
    </lineage>
</organism>
<evidence type="ECO:0000313" key="9">
    <source>
        <dbReference type="Proteomes" id="UP000807115"/>
    </source>
</evidence>
<gene>
    <name evidence="8" type="ORF">BDA96_03G290400</name>
</gene>
<accession>A0A921UQ06</accession>
<proteinExistence type="predicted"/>
<keyword evidence="3" id="KW-0418">Kinase</keyword>
<feature type="domain" description="Protein kinase" evidence="7">
    <location>
        <begin position="104"/>
        <end position="364"/>
    </location>
</feature>
<keyword evidence="1" id="KW-0808">Transferase</keyword>
<dbReference type="Pfam" id="PF00069">
    <property type="entry name" value="Pkinase"/>
    <property type="match status" value="1"/>
</dbReference>
<dbReference type="InterPro" id="IPR011009">
    <property type="entry name" value="Kinase-like_dom_sf"/>
</dbReference>